<evidence type="ECO:0000256" key="2">
    <source>
        <dbReference type="SAM" id="Phobius"/>
    </source>
</evidence>
<proteinExistence type="predicted"/>
<feature type="transmembrane region" description="Helical" evidence="2">
    <location>
        <begin position="48"/>
        <end position="67"/>
    </location>
</feature>
<keyword evidence="2" id="KW-0472">Membrane</keyword>
<dbReference type="Proteomes" id="UP001162030">
    <property type="component" value="Chromosome"/>
</dbReference>
<gene>
    <name evidence="3" type="ORF">MSZNOR_4172</name>
</gene>
<feature type="region of interest" description="Disordered" evidence="1">
    <location>
        <begin position="1"/>
        <end position="24"/>
    </location>
</feature>
<dbReference type="EMBL" id="OX458333">
    <property type="protein sequence ID" value="CAI8937537.1"/>
    <property type="molecule type" value="Genomic_DNA"/>
</dbReference>
<evidence type="ECO:0000256" key="1">
    <source>
        <dbReference type="SAM" id="MobiDB-lite"/>
    </source>
</evidence>
<reference evidence="3 4" key="1">
    <citation type="submission" date="2023-03" db="EMBL/GenBank/DDBJ databases">
        <authorList>
            <person name="Pearce D."/>
        </authorList>
    </citation>
    <scope>NUCLEOTIDE SEQUENCE [LARGE SCALE GENOMIC DNA]</scope>
    <source>
        <strain evidence="3">Msz</strain>
    </source>
</reference>
<keyword evidence="2" id="KW-0812">Transmembrane</keyword>
<protein>
    <submittedName>
        <fullName evidence="3">Uncharacterized protein</fullName>
    </submittedName>
</protein>
<evidence type="ECO:0000313" key="3">
    <source>
        <dbReference type="EMBL" id="CAI8937537.1"/>
    </source>
</evidence>
<organism evidence="3 4">
    <name type="scientific">Methylocaldum szegediense</name>
    <dbReference type="NCBI Taxonomy" id="73780"/>
    <lineage>
        <taxon>Bacteria</taxon>
        <taxon>Pseudomonadati</taxon>
        <taxon>Pseudomonadota</taxon>
        <taxon>Gammaproteobacteria</taxon>
        <taxon>Methylococcales</taxon>
        <taxon>Methylococcaceae</taxon>
        <taxon>Methylocaldum</taxon>
    </lineage>
</organism>
<evidence type="ECO:0000313" key="4">
    <source>
        <dbReference type="Proteomes" id="UP001162030"/>
    </source>
</evidence>
<accession>A0ABM9I7F2</accession>
<keyword evidence="2" id="KW-1133">Transmembrane helix</keyword>
<sequence>MRQSAPGIRPTANGGAEKPRKGVKKPAKVIENLLFRPKKIVRRSARENMGEFVTVLLLGSILTFQYVGT</sequence>
<name>A0ABM9I7F2_9GAMM</name>
<keyword evidence="4" id="KW-1185">Reference proteome</keyword>